<dbReference type="GO" id="GO:0050661">
    <property type="term" value="F:NADP binding"/>
    <property type="evidence" value="ECO:0007669"/>
    <property type="project" value="InterPro"/>
</dbReference>
<feature type="binding site" evidence="4">
    <location>
        <position position="180"/>
    </location>
    <ligand>
        <name>D-glyceraldehyde 3-phosphate</name>
        <dbReference type="ChEBI" id="CHEBI:59776"/>
    </ligand>
</feature>
<dbReference type="GO" id="GO:0016620">
    <property type="term" value="F:oxidoreductase activity, acting on the aldehyde or oxo group of donors, NAD or NADP as acceptor"/>
    <property type="evidence" value="ECO:0007669"/>
    <property type="project" value="InterPro"/>
</dbReference>
<reference evidence="11" key="2">
    <citation type="journal article" date="2020" name="mSystems">
        <title>Genome- and Community-Level Interaction Insights into Carbon Utilization and Element Cycling Functions of Hydrothermarchaeota in Hydrothermal Sediment.</title>
        <authorList>
            <person name="Zhou Z."/>
            <person name="Liu Y."/>
            <person name="Xu W."/>
            <person name="Pan J."/>
            <person name="Luo Z.H."/>
            <person name="Li M."/>
        </authorList>
    </citation>
    <scope>NUCLEOTIDE SEQUENCE [LARGE SCALE GENOMIC DNA]</scope>
    <source>
        <strain evidence="11">SpSt-604</strain>
    </source>
</reference>
<dbReference type="EMBL" id="CP011393">
    <property type="protein sequence ID" value="ANE41438.1"/>
    <property type="molecule type" value="Genomic_DNA"/>
</dbReference>
<feature type="domain" description="Glyceraldehyde 3-phosphate dehydrogenase NAD(P) binding" evidence="9">
    <location>
        <begin position="1"/>
        <end position="150"/>
    </location>
</feature>
<dbReference type="InterPro" id="IPR020829">
    <property type="entry name" value="GlycerAld_3-P_DH_cat"/>
</dbReference>
<evidence type="ECO:0000256" key="4">
    <source>
        <dbReference type="PIRSR" id="PIRSR000149-2"/>
    </source>
</evidence>
<sequence length="332" mass="36124">MKIAINGFGRIGRLVLRELIRRNSSVEVVAINDLDSPETLAHLFKYDSVHREFPGEVKVEGDTMYVNGKAIKVFAEKDPANLPWKDLGVDVVVESTGKFTERDGAMKHIQAGAKKVIITAPAKGEDITVVFGCNEEQLKPEHQIISCASCTTNSIASIVKVINDAFGIVTGYLVTVHSYTNDQRVLDLPHKDLRRARAAALNIIPTTTGAAKAVALVVPEVKGKLDGMALRVPTPDGSISVLSVQVEKPTTAEEVNAKVKEATEGRLKGIIKYNEDPIVSSDIVGSTYAGIYDATLTKVMNGNFVTVYSWYDNEYGYTCRVVDTIEKVATLL</sequence>
<dbReference type="InterPro" id="IPR020828">
    <property type="entry name" value="GlycerAld_3-P_DH_NAD(P)-bd"/>
</dbReference>
<name>A0A172T344_FERPE</name>
<feature type="binding site" evidence="5">
    <location>
        <position position="313"/>
    </location>
    <ligand>
        <name>NAD(+)</name>
        <dbReference type="ChEBI" id="CHEBI:57540"/>
    </ligand>
</feature>
<dbReference type="InterPro" id="IPR020830">
    <property type="entry name" value="GlycerAld_3-P_DH_AS"/>
</dbReference>
<evidence type="ECO:0000313" key="11">
    <source>
        <dbReference type="EMBL" id="HGU42149.1"/>
    </source>
</evidence>
<feature type="active site" description="Nucleophile" evidence="3">
    <location>
        <position position="150"/>
    </location>
</feature>
<dbReference type="GO" id="GO:0051287">
    <property type="term" value="F:NAD binding"/>
    <property type="evidence" value="ECO:0007669"/>
    <property type="project" value="InterPro"/>
</dbReference>
<dbReference type="CDD" id="cd18126">
    <property type="entry name" value="GAPDH_I_C"/>
    <property type="match status" value="1"/>
</dbReference>
<evidence type="ECO:0000256" key="1">
    <source>
        <dbReference type="ARBA" id="ARBA00007406"/>
    </source>
</evidence>
<dbReference type="SMART" id="SM00846">
    <property type="entry name" value="Gp_dh_N"/>
    <property type="match status" value="1"/>
</dbReference>
<dbReference type="PATRIC" id="fig|93466.3.peg.1111"/>
<protein>
    <recommendedName>
        <fullName evidence="8">Glyceraldehyde-3-phosphate dehydrogenase</fullName>
        <ecNumber evidence="8">1.2.1.-</ecNumber>
    </recommendedName>
</protein>
<dbReference type="InterPro" id="IPR006424">
    <property type="entry name" value="Glyceraldehyde-3-P_DH_1"/>
</dbReference>
<dbReference type="InterPro" id="IPR036291">
    <property type="entry name" value="NAD(P)-bd_dom_sf"/>
</dbReference>
<feature type="site" description="Activates thiol group during catalysis" evidence="6">
    <location>
        <position position="177"/>
    </location>
</feature>
<accession>A0A172T344</accession>
<feature type="binding site" evidence="5">
    <location>
        <position position="119"/>
    </location>
    <ligand>
        <name>NAD(+)</name>
        <dbReference type="ChEBI" id="CHEBI:57540"/>
    </ligand>
</feature>
<comment type="similarity">
    <text evidence="1 7">Belongs to the glyceraldehyde-3-phosphate dehydrogenase family.</text>
</comment>
<dbReference type="CDD" id="cd05214">
    <property type="entry name" value="GAPDH_I_N"/>
    <property type="match status" value="1"/>
</dbReference>
<feature type="binding site" evidence="5">
    <location>
        <begin position="10"/>
        <end position="11"/>
    </location>
    <ligand>
        <name>NAD(+)</name>
        <dbReference type="ChEBI" id="CHEBI:57540"/>
    </ligand>
</feature>
<dbReference type="OMA" id="YGYTCNM"/>
<dbReference type="Gene3D" id="3.40.50.720">
    <property type="entry name" value="NAD(P)-binding Rossmann-like Domain"/>
    <property type="match status" value="1"/>
</dbReference>
<dbReference type="Pfam" id="PF02800">
    <property type="entry name" value="Gp_dh_C"/>
    <property type="match status" value="1"/>
</dbReference>
<feature type="binding site" evidence="4">
    <location>
        <begin position="208"/>
        <end position="209"/>
    </location>
    <ligand>
        <name>D-glyceraldehyde 3-phosphate</name>
        <dbReference type="ChEBI" id="CHEBI:59776"/>
    </ligand>
</feature>
<dbReference type="KEGG" id="fng:JM64_05215"/>
<dbReference type="Pfam" id="PF00044">
    <property type="entry name" value="Gp_dh_N"/>
    <property type="match status" value="1"/>
</dbReference>
<evidence type="ECO:0000256" key="8">
    <source>
        <dbReference type="RuleBase" id="RU361160"/>
    </source>
</evidence>
<evidence type="ECO:0000256" key="6">
    <source>
        <dbReference type="PIRSR" id="PIRSR000149-4"/>
    </source>
</evidence>
<evidence type="ECO:0000256" key="2">
    <source>
        <dbReference type="ARBA" id="ARBA00023002"/>
    </source>
</evidence>
<dbReference type="SUPFAM" id="SSF51735">
    <property type="entry name" value="NAD(P)-binding Rossmann-fold domains"/>
    <property type="match status" value="1"/>
</dbReference>
<dbReference type="FunFam" id="3.40.50.720:FF:000001">
    <property type="entry name" value="Glyceraldehyde-3-phosphate dehydrogenase"/>
    <property type="match status" value="1"/>
</dbReference>
<feature type="binding site" evidence="4">
    <location>
        <begin position="149"/>
        <end position="151"/>
    </location>
    <ligand>
        <name>D-glyceraldehyde 3-phosphate</name>
        <dbReference type="ChEBI" id="CHEBI:59776"/>
    </ligand>
</feature>
<dbReference type="PANTHER" id="PTHR43148">
    <property type="entry name" value="GLYCERALDEHYDE-3-PHOSPHATE DEHYDROGENASE 2"/>
    <property type="match status" value="1"/>
</dbReference>
<dbReference type="FunFam" id="3.30.360.10:FF:000002">
    <property type="entry name" value="Glyceraldehyde-3-phosphate dehydrogenase"/>
    <property type="match status" value="1"/>
</dbReference>
<dbReference type="Proteomes" id="UP000077096">
    <property type="component" value="Chromosome"/>
</dbReference>
<dbReference type="PROSITE" id="PS00071">
    <property type="entry name" value="GAPDH"/>
    <property type="match status" value="1"/>
</dbReference>
<evidence type="ECO:0000256" key="7">
    <source>
        <dbReference type="RuleBase" id="RU000397"/>
    </source>
</evidence>
<dbReference type="EMBL" id="DSZT01000139">
    <property type="protein sequence ID" value="HGU42149.1"/>
    <property type="molecule type" value="Genomic_DNA"/>
</dbReference>
<dbReference type="OrthoDB" id="9803304at2"/>
<dbReference type="PIRSF" id="PIRSF000149">
    <property type="entry name" value="GAP_DH"/>
    <property type="match status" value="1"/>
</dbReference>
<dbReference type="AlphaFoldDB" id="A0A172T344"/>
<keyword evidence="5" id="KW-0547">Nucleotide-binding</keyword>
<dbReference type="Gene3D" id="3.30.360.10">
    <property type="entry name" value="Dihydrodipicolinate Reductase, domain 2"/>
    <property type="match status" value="1"/>
</dbReference>
<dbReference type="EC" id="1.2.1.-" evidence="8"/>
<gene>
    <name evidence="11" type="primary">gap</name>
    <name evidence="11" type="ORF">ENT72_04440</name>
    <name evidence="10" type="ORF">JM64_05215</name>
</gene>
<keyword evidence="2 8" id="KW-0560">Oxidoreductase</keyword>
<dbReference type="PRINTS" id="PR00078">
    <property type="entry name" value="G3PDHDRGNASE"/>
</dbReference>
<evidence type="ECO:0000313" key="12">
    <source>
        <dbReference type="Proteomes" id="UP000077096"/>
    </source>
</evidence>
<evidence type="ECO:0000256" key="5">
    <source>
        <dbReference type="PIRSR" id="PIRSR000149-3"/>
    </source>
</evidence>
<dbReference type="SUPFAM" id="SSF55347">
    <property type="entry name" value="Glyceraldehyde-3-phosphate dehydrogenase-like, C-terminal domain"/>
    <property type="match status" value="1"/>
</dbReference>
<dbReference type="GO" id="GO:0006006">
    <property type="term" value="P:glucose metabolic process"/>
    <property type="evidence" value="ECO:0007669"/>
    <property type="project" value="InterPro"/>
</dbReference>
<keyword evidence="5" id="KW-0520">NAD</keyword>
<organism evidence="10 12">
    <name type="scientific">Fervidobacterium pennivorans</name>
    <dbReference type="NCBI Taxonomy" id="93466"/>
    <lineage>
        <taxon>Bacteria</taxon>
        <taxon>Thermotogati</taxon>
        <taxon>Thermotogota</taxon>
        <taxon>Thermotogae</taxon>
        <taxon>Thermotogales</taxon>
        <taxon>Fervidobacteriaceae</taxon>
        <taxon>Fervidobacterium</taxon>
    </lineage>
</organism>
<proteinExistence type="inferred from homology"/>
<evidence type="ECO:0000256" key="3">
    <source>
        <dbReference type="PIRSR" id="PIRSR000149-1"/>
    </source>
</evidence>
<evidence type="ECO:0000313" key="10">
    <source>
        <dbReference type="EMBL" id="ANE41438.1"/>
    </source>
</evidence>
<dbReference type="InterPro" id="IPR020831">
    <property type="entry name" value="GlycerAld/Erythrose_P_DH"/>
</dbReference>
<feature type="binding site" evidence="4">
    <location>
        <position position="231"/>
    </location>
    <ligand>
        <name>D-glyceraldehyde 3-phosphate</name>
        <dbReference type="ChEBI" id="CHEBI:59776"/>
    </ligand>
</feature>
<evidence type="ECO:0000259" key="9">
    <source>
        <dbReference type="SMART" id="SM00846"/>
    </source>
</evidence>
<reference evidence="10 12" key="1">
    <citation type="submission" date="2014-08" db="EMBL/GenBank/DDBJ databases">
        <title>Fervidobacterium pennivorans DYC genome.</title>
        <authorList>
            <person name="Wushke S."/>
        </authorList>
    </citation>
    <scope>NUCLEOTIDE SEQUENCE [LARGE SCALE GENOMIC DNA]</scope>
    <source>
        <strain evidence="10 12">DYC</strain>
    </source>
</reference>
<feature type="binding site" evidence="5">
    <location>
        <position position="33"/>
    </location>
    <ligand>
        <name>NAD(+)</name>
        <dbReference type="ChEBI" id="CHEBI:57540"/>
    </ligand>
</feature>
<dbReference type="NCBIfam" id="TIGR01534">
    <property type="entry name" value="GAPDH-I"/>
    <property type="match status" value="1"/>
</dbReference>